<accession>A0AAD5ZF21</accession>
<organism evidence="3 4">
    <name type="scientific">Rhynchospora tenuis</name>
    <dbReference type="NCBI Taxonomy" id="198213"/>
    <lineage>
        <taxon>Eukaryota</taxon>
        <taxon>Viridiplantae</taxon>
        <taxon>Streptophyta</taxon>
        <taxon>Embryophyta</taxon>
        <taxon>Tracheophyta</taxon>
        <taxon>Spermatophyta</taxon>
        <taxon>Magnoliopsida</taxon>
        <taxon>Liliopsida</taxon>
        <taxon>Poales</taxon>
        <taxon>Cyperaceae</taxon>
        <taxon>Cyperoideae</taxon>
        <taxon>Rhynchosporeae</taxon>
        <taxon>Rhynchospora</taxon>
    </lineage>
</organism>
<dbReference type="InterPro" id="IPR025525">
    <property type="entry name" value="hAT-like_transposase_RNase-H"/>
</dbReference>
<sequence length="252" mass="28285">MLDLGLELKDAISRYALLDSNFESYPDEVDWEHVKTLVGYLKLFYDVTNKFSGTKYPTLNILFAKYCEVFLTLKKMSTSSYPFVVKMSKEMVKKWEKYWKAGTVVLAIACVLDPRCKLDVVEYYFKMLHPEECPGFMENLKSCLNDLFKEYSNAYSKESQNQANNSTTSTAEMRLTRGILTVPISTVASESTFSTAGKTLSPARSSLNDESLEALICAQDWLRASVTETGGAFGDVVWSSEPSDETICGNAV</sequence>
<dbReference type="PANTHER" id="PTHR23272:SF161">
    <property type="entry name" value="ZINC FINGER BED DOMAIN-CONTAINING PROTEIN RICESLEEPER 1-LIKE"/>
    <property type="match status" value="1"/>
</dbReference>
<dbReference type="EMBL" id="JAMRDG010000001">
    <property type="protein sequence ID" value="KAJ3696742.1"/>
    <property type="molecule type" value="Genomic_DNA"/>
</dbReference>
<comment type="caution">
    <text evidence="3">The sequence shown here is derived from an EMBL/GenBank/DDBJ whole genome shotgun (WGS) entry which is preliminary data.</text>
</comment>
<dbReference type="InterPro" id="IPR012337">
    <property type="entry name" value="RNaseH-like_sf"/>
</dbReference>
<evidence type="ECO:0000259" key="1">
    <source>
        <dbReference type="Pfam" id="PF05699"/>
    </source>
</evidence>
<dbReference type="Proteomes" id="UP001210211">
    <property type="component" value="Unassembled WGS sequence"/>
</dbReference>
<evidence type="ECO:0008006" key="5">
    <source>
        <dbReference type="Google" id="ProtNLM"/>
    </source>
</evidence>
<name>A0AAD5ZF21_9POAL</name>
<dbReference type="InterPro" id="IPR008906">
    <property type="entry name" value="HATC_C_dom"/>
</dbReference>
<feature type="domain" description="HAT C-terminal dimerisation" evidence="1">
    <location>
        <begin position="174"/>
        <end position="222"/>
    </location>
</feature>
<dbReference type="Pfam" id="PF14372">
    <property type="entry name" value="hAT-like_RNase-H"/>
    <property type="match status" value="1"/>
</dbReference>
<dbReference type="GO" id="GO:0003677">
    <property type="term" value="F:DNA binding"/>
    <property type="evidence" value="ECO:0007669"/>
    <property type="project" value="InterPro"/>
</dbReference>
<evidence type="ECO:0000313" key="3">
    <source>
        <dbReference type="EMBL" id="KAJ3696742.1"/>
    </source>
</evidence>
<dbReference type="SUPFAM" id="SSF53098">
    <property type="entry name" value="Ribonuclease H-like"/>
    <property type="match status" value="1"/>
</dbReference>
<dbReference type="Pfam" id="PF05699">
    <property type="entry name" value="Dimer_Tnp_hAT"/>
    <property type="match status" value="1"/>
</dbReference>
<dbReference type="AlphaFoldDB" id="A0AAD5ZF21"/>
<feature type="domain" description="hAT-like transposase RNase-H fold" evidence="2">
    <location>
        <begin position="52"/>
        <end position="151"/>
    </location>
</feature>
<gene>
    <name evidence="3" type="ORF">LUZ61_000447</name>
</gene>
<reference evidence="3 4" key="1">
    <citation type="journal article" date="2022" name="Cell">
        <title>Repeat-based holocentromeres influence genome architecture and karyotype evolution.</title>
        <authorList>
            <person name="Hofstatter P.G."/>
            <person name="Thangavel G."/>
            <person name="Lux T."/>
            <person name="Neumann P."/>
            <person name="Vondrak T."/>
            <person name="Novak P."/>
            <person name="Zhang M."/>
            <person name="Costa L."/>
            <person name="Castellani M."/>
            <person name="Scott A."/>
            <person name="Toegelov H."/>
            <person name="Fuchs J."/>
            <person name="Mata-Sucre Y."/>
            <person name="Dias Y."/>
            <person name="Vanzela A.L.L."/>
            <person name="Huettel B."/>
            <person name="Almeida C.C.S."/>
            <person name="Simkova H."/>
            <person name="Souza G."/>
            <person name="Pedrosa-Harand A."/>
            <person name="Macas J."/>
            <person name="Mayer K.F.X."/>
            <person name="Houben A."/>
            <person name="Marques A."/>
        </authorList>
    </citation>
    <scope>NUCLEOTIDE SEQUENCE [LARGE SCALE GENOMIC DNA]</scope>
    <source>
        <strain evidence="3">RhyTen1mFocal</strain>
    </source>
</reference>
<proteinExistence type="predicted"/>
<dbReference type="PANTHER" id="PTHR23272">
    <property type="entry name" value="BED FINGER-RELATED"/>
    <property type="match status" value="1"/>
</dbReference>
<dbReference type="GO" id="GO:0046983">
    <property type="term" value="F:protein dimerization activity"/>
    <property type="evidence" value="ECO:0007669"/>
    <property type="project" value="InterPro"/>
</dbReference>
<protein>
    <recommendedName>
        <fullName evidence="5">HAT C-terminal dimerisation domain-containing protein</fullName>
    </recommendedName>
</protein>
<keyword evidence="4" id="KW-1185">Reference proteome</keyword>
<evidence type="ECO:0000259" key="2">
    <source>
        <dbReference type="Pfam" id="PF14372"/>
    </source>
</evidence>
<evidence type="ECO:0000313" key="4">
    <source>
        <dbReference type="Proteomes" id="UP001210211"/>
    </source>
</evidence>